<name>A0A2A2KFK9_9BILA</name>
<organism evidence="2 3">
    <name type="scientific">Diploscapter pachys</name>
    <dbReference type="NCBI Taxonomy" id="2018661"/>
    <lineage>
        <taxon>Eukaryota</taxon>
        <taxon>Metazoa</taxon>
        <taxon>Ecdysozoa</taxon>
        <taxon>Nematoda</taxon>
        <taxon>Chromadorea</taxon>
        <taxon>Rhabditida</taxon>
        <taxon>Rhabditina</taxon>
        <taxon>Rhabditomorpha</taxon>
        <taxon>Rhabditoidea</taxon>
        <taxon>Rhabditidae</taxon>
        <taxon>Diploscapter</taxon>
    </lineage>
</organism>
<evidence type="ECO:0000313" key="3">
    <source>
        <dbReference type="Proteomes" id="UP000218231"/>
    </source>
</evidence>
<keyword evidence="3" id="KW-1185">Reference proteome</keyword>
<reference evidence="2 3" key="1">
    <citation type="journal article" date="2017" name="Curr. Biol.">
        <title>Genome architecture and evolution of a unichromosomal asexual nematode.</title>
        <authorList>
            <person name="Fradin H."/>
            <person name="Zegar C."/>
            <person name="Gutwein M."/>
            <person name="Lucas J."/>
            <person name="Kovtun M."/>
            <person name="Corcoran D."/>
            <person name="Baugh L.R."/>
            <person name="Kiontke K."/>
            <person name="Gunsalus K."/>
            <person name="Fitch D.H."/>
            <person name="Piano F."/>
        </authorList>
    </citation>
    <scope>NUCLEOTIDE SEQUENCE [LARGE SCALE GENOMIC DNA]</scope>
    <source>
        <strain evidence="2">PF1309</strain>
    </source>
</reference>
<dbReference type="EMBL" id="LIAE01008733">
    <property type="protein sequence ID" value="PAV72680.1"/>
    <property type="molecule type" value="Genomic_DNA"/>
</dbReference>
<keyword evidence="1" id="KW-0472">Membrane</keyword>
<proteinExistence type="predicted"/>
<dbReference type="AlphaFoldDB" id="A0A2A2KFK9"/>
<evidence type="ECO:0000256" key="1">
    <source>
        <dbReference type="SAM" id="Phobius"/>
    </source>
</evidence>
<keyword evidence="1" id="KW-1133">Transmembrane helix</keyword>
<keyword evidence="1" id="KW-0812">Transmembrane</keyword>
<evidence type="ECO:0000313" key="2">
    <source>
        <dbReference type="EMBL" id="PAV72680.1"/>
    </source>
</evidence>
<accession>A0A2A2KFK9</accession>
<protein>
    <submittedName>
        <fullName evidence="2">Uncharacterized protein</fullName>
    </submittedName>
</protein>
<comment type="caution">
    <text evidence="2">The sequence shown here is derived from an EMBL/GenBank/DDBJ whole genome shotgun (WGS) entry which is preliminary data.</text>
</comment>
<feature type="transmembrane region" description="Helical" evidence="1">
    <location>
        <begin position="89"/>
        <end position="107"/>
    </location>
</feature>
<dbReference type="Proteomes" id="UP000218231">
    <property type="component" value="Unassembled WGS sequence"/>
</dbReference>
<sequence>MPVNTGSCRSAILETADRHGPALIGKHRQKTACPHVYRCGQAVFMLRRFKGGESVVFAGSPAESSHSVPNNCVKTEITSCKMGNIYSESFGTLSVMFFVYLAGMFAVRKCAETLKWKSWSSSSLEEPNLNLPRLTSTHHGCALQRTESKFSVSRHPISDSDAQVKKEHIGAVHRYLANQSDSWTTAATSTNRNIRFKVRKSFLIKKYLKYSIKFINFIQN</sequence>
<gene>
    <name evidence="2" type="ORF">WR25_24668</name>
</gene>